<dbReference type="Pfam" id="PF04041">
    <property type="entry name" value="Glyco_hydro_130"/>
    <property type="match status" value="1"/>
</dbReference>
<evidence type="ECO:0000256" key="3">
    <source>
        <dbReference type="ARBA" id="ARBA00024356"/>
    </source>
</evidence>
<dbReference type="PANTHER" id="PTHR34106">
    <property type="entry name" value="GLYCOSIDASE"/>
    <property type="match status" value="1"/>
</dbReference>
<dbReference type="PANTHER" id="PTHR34106:SF5">
    <property type="entry name" value="GLYCOSIDASE"/>
    <property type="match status" value="1"/>
</dbReference>
<dbReference type="GO" id="GO:0016757">
    <property type="term" value="F:glycosyltransferase activity"/>
    <property type="evidence" value="ECO:0007669"/>
    <property type="project" value="UniProtKB-KW"/>
</dbReference>
<keyword evidence="2" id="KW-0808">Transferase</keyword>
<dbReference type="Proteomes" id="UP000178023">
    <property type="component" value="Unassembled WGS sequence"/>
</dbReference>
<accession>A0A1F8F5B1</accession>
<sequence length="327" mass="37288">MIEIRRFGSNPLITPASVPSSLLKWYPRSWRGIFNCGVIFDTAIDRFRMLFRIGVRMFSSLGYAESWDGVNWNISEKPALKFWDNHFWNFRTICGIEDPRIVKWVNGCFYIFATAGTLLYNLAGGAKWSKFGIWKTRDFENFEWVGAPIKGERKNAAVFSEPFGPYAYLIFRQNRCICLARSKDLTLQSGWSDCQILLSPGQVYQDAVKRQNRIGLAGPPVKLENGWLIVFHVKQGKGLSGANFRYTLGFMVVDKKDPSKILYLHPAPVLRPEKLEELYGHVRNVVFSCATVDLGPRSNRINIYWGAGDTSICGGYLEKDKIMALIK</sequence>
<dbReference type="InterPro" id="IPR023296">
    <property type="entry name" value="Glyco_hydro_beta-prop_sf"/>
</dbReference>
<evidence type="ECO:0008006" key="6">
    <source>
        <dbReference type="Google" id="ProtNLM"/>
    </source>
</evidence>
<comment type="similarity">
    <text evidence="3">Belongs to the glycosyl hydrolase 130 family.</text>
</comment>
<dbReference type="EMBL" id="MGJL01000007">
    <property type="protein sequence ID" value="OGN08327.1"/>
    <property type="molecule type" value="Genomic_DNA"/>
</dbReference>
<dbReference type="AlphaFoldDB" id="A0A1F8F5B1"/>
<evidence type="ECO:0000313" key="4">
    <source>
        <dbReference type="EMBL" id="OGN08327.1"/>
    </source>
</evidence>
<dbReference type="InterPro" id="IPR007184">
    <property type="entry name" value="Mannoside_phosphorylase"/>
</dbReference>
<keyword evidence="1" id="KW-0328">Glycosyltransferase</keyword>
<comment type="caution">
    <text evidence="4">The sequence shown here is derived from an EMBL/GenBank/DDBJ whole genome shotgun (WGS) entry which is preliminary data.</text>
</comment>
<proteinExistence type="inferred from homology"/>
<evidence type="ECO:0000256" key="2">
    <source>
        <dbReference type="ARBA" id="ARBA00022679"/>
    </source>
</evidence>
<evidence type="ECO:0000256" key="1">
    <source>
        <dbReference type="ARBA" id="ARBA00022676"/>
    </source>
</evidence>
<protein>
    <recommendedName>
        <fullName evidence="6">Glycosidase</fullName>
    </recommendedName>
</protein>
<evidence type="ECO:0000313" key="5">
    <source>
        <dbReference type="Proteomes" id="UP000178023"/>
    </source>
</evidence>
<dbReference type="Gene3D" id="2.115.10.20">
    <property type="entry name" value="Glycosyl hydrolase domain, family 43"/>
    <property type="match status" value="1"/>
</dbReference>
<reference evidence="4 5" key="1">
    <citation type="journal article" date="2016" name="Nat. Commun.">
        <title>Thousands of microbial genomes shed light on interconnected biogeochemical processes in an aquifer system.</title>
        <authorList>
            <person name="Anantharaman K."/>
            <person name="Brown C.T."/>
            <person name="Hug L.A."/>
            <person name="Sharon I."/>
            <person name="Castelle C.J."/>
            <person name="Probst A.J."/>
            <person name="Thomas B.C."/>
            <person name="Singh A."/>
            <person name="Wilkins M.J."/>
            <person name="Karaoz U."/>
            <person name="Brodie E.L."/>
            <person name="Williams K.H."/>
            <person name="Hubbard S.S."/>
            <person name="Banfield J.F."/>
        </authorList>
    </citation>
    <scope>NUCLEOTIDE SEQUENCE [LARGE SCALE GENOMIC DNA]</scope>
</reference>
<name>A0A1F8F5B1_9BACT</name>
<organism evidence="4 5">
    <name type="scientific">Candidatus Yanofskybacteria bacterium RIFCSPHIGHO2_01_FULL_45_42</name>
    <dbReference type="NCBI Taxonomy" id="1802671"/>
    <lineage>
        <taxon>Bacteria</taxon>
        <taxon>Candidatus Yanofskyibacteriota</taxon>
    </lineage>
</organism>
<dbReference type="SUPFAM" id="SSF75005">
    <property type="entry name" value="Arabinanase/levansucrase/invertase"/>
    <property type="match status" value="1"/>
</dbReference>
<gene>
    <name evidence="4" type="ORF">A2750_00740</name>
</gene>